<accession>A0A2K3NNZ6</accession>
<organism evidence="1 2">
    <name type="scientific">Trifolium pratense</name>
    <name type="common">Red clover</name>
    <dbReference type="NCBI Taxonomy" id="57577"/>
    <lineage>
        <taxon>Eukaryota</taxon>
        <taxon>Viridiplantae</taxon>
        <taxon>Streptophyta</taxon>
        <taxon>Embryophyta</taxon>
        <taxon>Tracheophyta</taxon>
        <taxon>Spermatophyta</taxon>
        <taxon>Magnoliopsida</taxon>
        <taxon>eudicotyledons</taxon>
        <taxon>Gunneridae</taxon>
        <taxon>Pentapetalae</taxon>
        <taxon>rosids</taxon>
        <taxon>fabids</taxon>
        <taxon>Fabales</taxon>
        <taxon>Fabaceae</taxon>
        <taxon>Papilionoideae</taxon>
        <taxon>50 kb inversion clade</taxon>
        <taxon>NPAAA clade</taxon>
        <taxon>Hologalegina</taxon>
        <taxon>IRL clade</taxon>
        <taxon>Trifolieae</taxon>
        <taxon>Trifolium</taxon>
    </lineage>
</organism>
<name>A0A2K3NNZ6_TRIPR</name>
<sequence>MMAADLTVANNRIRQIVATLLTSGELVYGSCVKATVDEIYSVANYVFHYQRMSGGAAM</sequence>
<reference evidence="1 2" key="2">
    <citation type="journal article" date="2017" name="Front. Plant Sci.">
        <title>Gene Classification and Mining of Molecular Markers Useful in Red Clover (Trifolium pratense) Breeding.</title>
        <authorList>
            <person name="Istvanek J."/>
            <person name="Dluhosova J."/>
            <person name="Dluhos P."/>
            <person name="Patkova L."/>
            <person name="Nedelnik J."/>
            <person name="Repkova J."/>
        </authorList>
    </citation>
    <scope>NUCLEOTIDE SEQUENCE [LARGE SCALE GENOMIC DNA]</scope>
    <source>
        <strain evidence="2">cv. Tatra</strain>
        <tissue evidence="1">Young leaves</tissue>
    </source>
</reference>
<proteinExistence type="predicted"/>
<reference evidence="1 2" key="1">
    <citation type="journal article" date="2014" name="Am. J. Bot.">
        <title>Genome assembly and annotation for red clover (Trifolium pratense; Fabaceae).</title>
        <authorList>
            <person name="Istvanek J."/>
            <person name="Jaros M."/>
            <person name="Krenek A."/>
            <person name="Repkova J."/>
        </authorList>
    </citation>
    <scope>NUCLEOTIDE SEQUENCE [LARGE SCALE GENOMIC DNA]</scope>
    <source>
        <strain evidence="2">cv. Tatra</strain>
        <tissue evidence="1">Young leaves</tissue>
    </source>
</reference>
<gene>
    <name evidence="1" type="ORF">L195_g001184</name>
</gene>
<dbReference type="EMBL" id="ASHM01000462">
    <property type="protein sequence ID" value="PNY04757.1"/>
    <property type="molecule type" value="Genomic_DNA"/>
</dbReference>
<protein>
    <submittedName>
        <fullName evidence="1">Uncharacterized protein</fullName>
    </submittedName>
</protein>
<dbReference type="AlphaFoldDB" id="A0A2K3NNZ6"/>
<dbReference type="Proteomes" id="UP000236291">
    <property type="component" value="Unassembled WGS sequence"/>
</dbReference>
<evidence type="ECO:0000313" key="1">
    <source>
        <dbReference type="EMBL" id="PNY04757.1"/>
    </source>
</evidence>
<comment type="caution">
    <text evidence="1">The sequence shown here is derived from an EMBL/GenBank/DDBJ whole genome shotgun (WGS) entry which is preliminary data.</text>
</comment>
<evidence type="ECO:0000313" key="2">
    <source>
        <dbReference type="Proteomes" id="UP000236291"/>
    </source>
</evidence>